<dbReference type="PANTHER" id="PTHR42934:SF2">
    <property type="entry name" value="GLYCOLATE OXIDASE SUBUNIT GLCD"/>
    <property type="match status" value="1"/>
</dbReference>
<dbReference type="InterPro" id="IPR004113">
    <property type="entry name" value="FAD-bd_oxidored_4_C"/>
</dbReference>
<dbReference type="InterPro" id="IPR036318">
    <property type="entry name" value="FAD-bd_PCMH-like_sf"/>
</dbReference>
<comment type="cofactor">
    <cofactor evidence="1">
        <name>FAD</name>
        <dbReference type="ChEBI" id="CHEBI:57692"/>
    </cofactor>
</comment>
<dbReference type="InterPro" id="IPR016164">
    <property type="entry name" value="FAD-linked_Oxase-like_C"/>
</dbReference>
<evidence type="ECO:0000259" key="5">
    <source>
        <dbReference type="PROSITE" id="PS51387"/>
    </source>
</evidence>
<proteinExistence type="predicted"/>
<dbReference type="Gene3D" id="1.10.45.10">
    <property type="entry name" value="Vanillyl-alcohol Oxidase, Chain A, domain 4"/>
    <property type="match status" value="1"/>
</dbReference>
<dbReference type="SUPFAM" id="SSF56176">
    <property type="entry name" value="FAD-binding/transporter-associated domain-like"/>
    <property type="match status" value="1"/>
</dbReference>
<evidence type="ECO:0000313" key="7">
    <source>
        <dbReference type="Proteomes" id="UP000229227"/>
    </source>
</evidence>
<gene>
    <name evidence="6" type="ORF">COS91_05445</name>
</gene>
<sequence>MIIKQAQDEIIGYLEDSSNFREGNAETVYIPEDEKEIVEIVKECASRKLPLTVSAGGTGTVGARIPLQGAILSTERLNKILNIDKENKKAILQSGVIINDFLKALDEQGLFYPPFPTERTAFIGGNVSTNASGEYSYRFGCTRKYVKRMRVVLSTGSILEIPRGKYFANSDGYVEMPDLGEKKMVAVPILYTSPSVKNSAGYFSRAGMDLIDLFIGSEGTLGIITEVEVELIPALPQRFIMIVFFPGEEKVLEFLKEIKGREKVNPLSLEYFDANALDFLKKDFPNIPECACAIYIEDEESEEALDKWLELIEKYDIADSWISKNKKSYREFIDFRHKLPENINEYFKKIKSTKLAIDAAVPEKVFKDFFELYKSIQKESSIQTVRFGHIGENHLHFNFFPKDEEEKKEVMVIFESILKKVVDRGGTVSAEHGIGKLKHKYLEMMYGKEGIMEMVRVKKEFDPHCMFGLDNIFPRGLLYEGKS</sequence>
<feature type="domain" description="FAD-binding PCMH-type" evidence="5">
    <location>
        <begin position="21"/>
        <end position="234"/>
    </location>
</feature>
<dbReference type="GO" id="GO:0016491">
    <property type="term" value="F:oxidoreductase activity"/>
    <property type="evidence" value="ECO:0007669"/>
    <property type="project" value="UniProtKB-KW"/>
</dbReference>
<evidence type="ECO:0000256" key="4">
    <source>
        <dbReference type="ARBA" id="ARBA00023002"/>
    </source>
</evidence>
<dbReference type="InterPro" id="IPR006094">
    <property type="entry name" value="Oxid_FAD_bind_N"/>
</dbReference>
<protein>
    <submittedName>
        <fullName evidence="6">FAD-binding oxidoreductase</fullName>
    </submittedName>
</protein>
<dbReference type="Pfam" id="PF01565">
    <property type="entry name" value="FAD_binding_4"/>
    <property type="match status" value="1"/>
</dbReference>
<dbReference type="Pfam" id="PF02913">
    <property type="entry name" value="FAD-oxidase_C"/>
    <property type="match status" value="1"/>
</dbReference>
<dbReference type="SUPFAM" id="SSF55103">
    <property type="entry name" value="FAD-linked oxidases, C-terminal domain"/>
    <property type="match status" value="1"/>
</dbReference>
<keyword evidence="4" id="KW-0560">Oxidoreductase</keyword>
<comment type="caution">
    <text evidence="6">The sequence shown here is derived from an EMBL/GenBank/DDBJ whole genome shotgun (WGS) entry which is preliminary data.</text>
</comment>
<organism evidence="6 7">
    <name type="scientific">Candidatus Desantisbacteria bacterium CG07_land_8_20_14_0_80_39_15</name>
    <dbReference type="NCBI Taxonomy" id="1974549"/>
    <lineage>
        <taxon>Bacteria</taxon>
        <taxon>Candidatus Desantisiibacteriota</taxon>
    </lineage>
</organism>
<dbReference type="Proteomes" id="UP000229227">
    <property type="component" value="Unassembled WGS sequence"/>
</dbReference>
<dbReference type="GO" id="GO:0071949">
    <property type="term" value="F:FAD binding"/>
    <property type="evidence" value="ECO:0007669"/>
    <property type="project" value="InterPro"/>
</dbReference>
<evidence type="ECO:0000256" key="2">
    <source>
        <dbReference type="ARBA" id="ARBA00022630"/>
    </source>
</evidence>
<dbReference type="AlphaFoldDB" id="A0A2M6ZFT9"/>
<keyword evidence="2" id="KW-0285">Flavoprotein</keyword>
<keyword evidence="3" id="KW-0274">FAD</keyword>
<evidence type="ECO:0000256" key="1">
    <source>
        <dbReference type="ARBA" id="ARBA00001974"/>
    </source>
</evidence>
<dbReference type="Gene3D" id="3.30.70.2740">
    <property type="match status" value="1"/>
</dbReference>
<dbReference type="InterPro" id="IPR016166">
    <property type="entry name" value="FAD-bd_PCMH"/>
</dbReference>
<dbReference type="InterPro" id="IPR016171">
    <property type="entry name" value="Vanillyl_alc_oxidase_C-sub2"/>
</dbReference>
<evidence type="ECO:0000256" key="3">
    <source>
        <dbReference type="ARBA" id="ARBA00022827"/>
    </source>
</evidence>
<dbReference type="EMBL" id="PEWN01000086">
    <property type="protein sequence ID" value="PIU51246.1"/>
    <property type="molecule type" value="Genomic_DNA"/>
</dbReference>
<reference evidence="7" key="1">
    <citation type="submission" date="2017-09" db="EMBL/GenBank/DDBJ databases">
        <title>Depth-based differentiation of microbial function through sediment-hosted aquifers and enrichment of novel symbionts in the deep terrestrial subsurface.</title>
        <authorList>
            <person name="Probst A.J."/>
            <person name="Ladd B."/>
            <person name="Jarett J.K."/>
            <person name="Geller-Mcgrath D.E."/>
            <person name="Sieber C.M.K."/>
            <person name="Emerson J.B."/>
            <person name="Anantharaman K."/>
            <person name="Thomas B.C."/>
            <person name="Malmstrom R."/>
            <person name="Stieglmeier M."/>
            <person name="Klingl A."/>
            <person name="Woyke T."/>
            <person name="Ryan C.M."/>
            <person name="Banfield J.F."/>
        </authorList>
    </citation>
    <scope>NUCLEOTIDE SEQUENCE [LARGE SCALE GENOMIC DNA]</scope>
</reference>
<evidence type="ECO:0000313" key="6">
    <source>
        <dbReference type="EMBL" id="PIU51246.1"/>
    </source>
</evidence>
<dbReference type="InterPro" id="IPR051914">
    <property type="entry name" value="FAD-linked_OxidoTrans_Type4"/>
</dbReference>
<dbReference type="InterPro" id="IPR016169">
    <property type="entry name" value="FAD-bd_PCMH_sub2"/>
</dbReference>
<dbReference type="PROSITE" id="PS51387">
    <property type="entry name" value="FAD_PCMH"/>
    <property type="match status" value="1"/>
</dbReference>
<dbReference type="Gene3D" id="3.30.465.10">
    <property type="match status" value="1"/>
</dbReference>
<dbReference type="PANTHER" id="PTHR42934">
    <property type="entry name" value="GLYCOLATE OXIDASE SUBUNIT GLCD"/>
    <property type="match status" value="1"/>
</dbReference>
<name>A0A2M6ZFT9_9BACT</name>
<accession>A0A2M6ZFT9</accession>